<dbReference type="AlphaFoldDB" id="A0A9P1IRD4"/>
<dbReference type="EMBL" id="CANHGI010000005">
    <property type="protein sequence ID" value="CAI5450678.1"/>
    <property type="molecule type" value="Genomic_DNA"/>
</dbReference>
<evidence type="ECO:0000313" key="2">
    <source>
        <dbReference type="Proteomes" id="UP001152747"/>
    </source>
</evidence>
<proteinExistence type="predicted"/>
<evidence type="ECO:0008006" key="3">
    <source>
        <dbReference type="Google" id="ProtNLM"/>
    </source>
</evidence>
<dbReference type="Proteomes" id="UP001152747">
    <property type="component" value="Unassembled WGS sequence"/>
</dbReference>
<organism evidence="1 2">
    <name type="scientific">Caenorhabditis angaria</name>
    <dbReference type="NCBI Taxonomy" id="860376"/>
    <lineage>
        <taxon>Eukaryota</taxon>
        <taxon>Metazoa</taxon>
        <taxon>Ecdysozoa</taxon>
        <taxon>Nematoda</taxon>
        <taxon>Chromadorea</taxon>
        <taxon>Rhabditida</taxon>
        <taxon>Rhabditina</taxon>
        <taxon>Rhabditomorpha</taxon>
        <taxon>Rhabditoidea</taxon>
        <taxon>Rhabditidae</taxon>
        <taxon>Peloderinae</taxon>
        <taxon>Caenorhabditis</taxon>
    </lineage>
</organism>
<evidence type="ECO:0000313" key="1">
    <source>
        <dbReference type="EMBL" id="CAI5450678.1"/>
    </source>
</evidence>
<keyword evidence="2" id="KW-1185">Reference proteome</keyword>
<reference evidence="1" key="1">
    <citation type="submission" date="2022-11" db="EMBL/GenBank/DDBJ databases">
        <authorList>
            <person name="Kikuchi T."/>
        </authorList>
    </citation>
    <scope>NUCLEOTIDE SEQUENCE</scope>
    <source>
        <strain evidence="1">PS1010</strain>
    </source>
</reference>
<accession>A0A9P1IRD4</accession>
<protein>
    <recommendedName>
        <fullName evidence="3">Metallothionein</fullName>
    </recommendedName>
</protein>
<gene>
    <name evidence="1" type="ORF">CAMP_LOCUS13315</name>
</gene>
<dbReference type="OrthoDB" id="678987at2759"/>
<comment type="caution">
    <text evidence="1">The sequence shown here is derived from an EMBL/GenBank/DDBJ whole genome shotgun (WGS) entry which is preliminary data.</text>
</comment>
<name>A0A9P1IRD4_9PELO</name>
<sequence>MPCKCENQLCDCGDACQCTPENCCCGTSKQSENPEKPIKSCCSSAQKVTLVKPKCACCGDNCKCDPCNCK</sequence>